<keyword evidence="5 9" id="KW-0186">Copper</keyword>
<dbReference type="PANTHER" id="PTHR10638">
    <property type="entry name" value="COPPER AMINE OXIDASE"/>
    <property type="match status" value="1"/>
</dbReference>
<evidence type="ECO:0000256" key="8">
    <source>
        <dbReference type="PIRSR" id="PIRSR600269-51"/>
    </source>
</evidence>
<accession>A0A6P5EBI3</accession>
<feature type="domain" description="Copper amine oxidase N2-terminal" evidence="12">
    <location>
        <begin position="26"/>
        <end position="113"/>
    </location>
</feature>
<keyword evidence="2 9" id="KW-0479">Metal-binding</keyword>
<protein>
    <recommendedName>
        <fullName evidence="9">Amine oxidase</fullName>
        <ecNumber evidence="9">1.4.3.-</ecNumber>
    </recommendedName>
</protein>
<keyword evidence="14" id="KW-1185">Reference proteome</keyword>
<keyword evidence="4 9" id="KW-0560">Oxidoreductase</keyword>
<evidence type="ECO:0000313" key="14">
    <source>
        <dbReference type="Proteomes" id="UP000515123"/>
    </source>
</evidence>
<evidence type="ECO:0000256" key="10">
    <source>
        <dbReference type="SAM" id="SignalP"/>
    </source>
</evidence>
<dbReference type="FunFam" id="3.10.450.40:FF:000005">
    <property type="entry name" value="Amine oxidase"/>
    <property type="match status" value="1"/>
</dbReference>
<dbReference type="SUPFAM" id="SSF54416">
    <property type="entry name" value="Amine oxidase N-terminal region"/>
    <property type="match status" value="2"/>
</dbReference>
<dbReference type="SUPFAM" id="SSF49998">
    <property type="entry name" value="Amine oxidase catalytic domain"/>
    <property type="match status" value="1"/>
</dbReference>
<dbReference type="Gene3D" id="2.70.98.20">
    <property type="entry name" value="Copper amine oxidase, catalytic domain"/>
    <property type="match status" value="1"/>
</dbReference>
<dbReference type="Pfam" id="PF02727">
    <property type="entry name" value="Cu_amine_oxidN2"/>
    <property type="match status" value="1"/>
</dbReference>
<dbReference type="GO" id="GO:0008131">
    <property type="term" value="F:primary methylamine oxidase activity"/>
    <property type="evidence" value="ECO:0007669"/>
    <property type="project" value="InterPro"/>
</dbReference>
<name>A0A6P5EBI3_ANACO</name>
<evidence type="ECO:0000256" key="3">
    <source>
        <dbReference type="ARBA" id="ARBA00022772"/>
    </source>
</evidence>
<dbReference type="InterPro" id="IPR049947">
    <property type="entry name" value="Cu_Am_Ox_Cu-bd"/>
</dbReference>
<dbReference type="Pfam" id="PF02728">
    <property type="entry name" value="Cu_amine_oxidN3"/>
    <property type="match status" value="1"/>
</dbReference>
<comment type="PTM">
    <text evidence="8 9">Topaquinone (TPQ) is generated by copper-dependent autoxidation of a specific tyrosyl residue.</text>
</comment>
<comment type="cofactor">
    <cofactor evidence="9">
        <name>Cu cation</name>
        <dbReference type="ChEBI" id="CHEBI:23378"/>
    </cofactor>
    <text evidence="9">Contains 1 topaquinone per subunit.</text>
</comment>
<organism evidence="14 15">
    <name type="scientific">Ananas comosus</name>
    <name type="common">Pineapple</name>
    <name type="synonym">Ananas ananas</name>
    <dbReference type="NCBI Taxonomy" id="4615"/>
    <lineage>
        <taxon>Eukaryota</taxon>
        <taxon>Viridiplantae</taxon>
        <taxon>Streptophyta</taxon>
        <taxon>Embryophyta</taxon>
        <taxon>Tracheophyta</taxon>
        <taxon>Spermatophyta</taxon>
        <taxon>Magnoliopsida</taxon>
        <taxon>Liliopsida</taxon>
        <taxon>Poales</taxon>
        <taxon>Bromeliaceae</taxon>
        <taxon>Bromelioideae</taxon>
        <taxon>Ananas</taxon>
    </lineage>
</organism>
<evidence type="ECO:0000256" key="2">
    <source>
        <dbReference type="ARBA" id="ARBA00022723"/>
    </source>
</evidence>
<evidence type="ECO:0000256" key="5">
    <source>
        <dbReference type="ARBA" id="ARBA00023008"/>
    </source>
</evidence>
<dbReference type="InterPro" id="IPR036460">
    <property type="entry name" value="Cu_amine_oxidase_C_sf"/>
</dbReference>
<keyword evidence="3 7" id="KW-0801">TPQ</keyword>
<feature type="domain" description="Copper amine oxidase catalytic" evidence="11">
    <location>
        <begin position="235"/>
        <end position="647"/>
    </location>
</feature>
<evidence type="ECO:0000259" key="12">
    <source>
        <dbReference type="Pfam" id="PF02727"/>
    </source>
</evidence>
<evidence type="ECO:0000256" key="7">
    <source>
        <dbReference type="PIRSR" id="PIRSR600269-50"/>
    </source>
</evidence>
<dbReference type="RefSeq" id="XP_020080694.1">
    <property type="nucleotide sequence ID" value="XM_020225105.1"/>
</dbReference>
<gene>
    <name evidence="15" type="primary">LOC109704350</name>
</gene>
<dbReference type="FunFam" id="2.70.98.20:FF:000004">
    <property type="entry name" value="Amine oxidase"/>
    <property type="match status" value="1"/>
</dbReference>
<dbReference type="EC" id="1.4.3.-" evidence="9"/>
<sequence length="666" mass="73965">MFPLIFSALLLSLFSTSCSLISTSPHPLDSLTPDEITAIRRVILASPLGSSSGPLSFHYVGLDEPDKPQLLSFLSNPTAAPRPPRRAFVVARAGKETREVYVDITNSKIISDSTYGGIGYPIFTLAEQAAAVSLPMSYTPFIESVAKRGVDLSQVICSTFSVGWFGERKKGKRVLKVPCFVAGEAANFYARPLEGITIVVDMDEMQIVQYRDRVQLPVPKAEGTDYRQRTKSGSVGQPEGTGFEINGNIIRWANWEFHLSYDVRAGAIISLASVYDGEKCACRRVLYRGFVSELFVPYMDPVDEWYYRTFFDEGEFGFGLWASPLVPEADCPAGAAFLDGYYAGQDGKPIKIENVFCVFQRYAGDVAWRHTEFGLPEGVIREVRPEVSLVVRMVAALGNYDYVMDWEFKASGSIKFGVALTGLLEVKGSSYTHADQITGEPHGSLLAENTIAVYHDHFITYYLDLDIDGTDNSFVKSKLKTVRLASSDSPRKSYWTVVKETAETEADAQVDVGKEPIELLIVNPSKKTKMGNDVGYRLISGAGTAGSLMTDDDYPQRRASFTKKQVWVTAYNKSKKWAAGLYVDQSRGDDGLAVWTQRNRLIKNTDIVLWYTVGFHHIPCQEDFPLMPLLTGGFELRPFNFFESNPIIKSPPSGLLPSWFNCTFSS</sequence>
<dbReference type="Gene3D" id="3.10.450.40">
    <property type="match status" value="2"/>
</dbReference>
<feature type="signal peptide" evidence="10">
    <location>
        <begin position="1"/>
        <end position="19"/>
    </location>
</feature>
<reference evidence="15" key="2">
    <citation type="submission" date="2025-08" db="UniProtKB">
        <authorList>
            <consortium name="RefSeq"/>
        </authorList>
    </citation>
    <scope>IDENTIFICATION</scope>
    <source>
        <tissue evidence="15">Leaf</tissue>
    </source>
</reference>
<evidence type="ECO:0000259" key="11">
    <source>
        <dbReference type="Pfam" id="PF01179"/>
    </source>
</evidence>
<proteinExistence type="inferred from homology"/>
<dbReference type="Proteomes" id="UP000515123">
    <property type="component" value="Unplaced"/>
</dbReference>
<keyword evidence="10" id="KW-0732">Signal</keyword>
<dbReference type="InterPro" id="IPR015798">
    <property type="entry name" value="Cu_amine_oxidase_C"/>
</dbReference>
<dbReference type="Pfam" id="PF01179">
    <property type="entry name" value="Cu_amine_oxid"/>
    <property type="match status" value="1"/>
</dbReference>
<keyword evidence="6" id="KW-1015">Disulfide bond</keyword>
<feature type="modified residue" description="2',4',5'-topaquinone" evidence="8">
    <location>
        <position position="400"/>
    </location>
</feature>
<dbReference type="PROSITE" id="PS01165">
    <property type="entry name" value="COPPER_AMINE_OXID_2"/>
    <property type="match status" value="1"/>
</dbReference>
<dbReference type="InterPro" id="IPR016182">
    <property type="entry name" value="Cu_amine_oxidase_N-reg"/>
</dbReference>
<evidence type="ECO:0000256" key="1">
    <source>
        <dbReference type="ARBA" id="ARBA00007983"/>
    </source>
</evidence>
<dbReference type="InterPro" id="IPR015802">
    <property type="entry name" value="Cu_amine_oxidase_N3"/>
</dbReference>
<dbReference type="GO" id="GO:0048038">
    <property type="term" value="F:quinone binding"/>
    <property type="evidence" value="ECO:0007669"/>
    <property type="project" value="InterPro"/>
</dbReference>
<dbReference type="OrthoDB" id="5379943at2759"/>
<dbReference type="InterPro" id="IPR000269">
    <property type="entry name" value="Cu_amine_oxidase"/>
</dbReference>
<dbReference type="GO" id="GO:0009308">
    <property type="term" value="P:amine metabolic process"/>
    <property type="evidence" value="ECO:0007669"/>
    <property type="project" value="UniProtKB-UniRule"/>
</dbReference>
<evidence type="ECO:0000256" key="9">
    <source>
        <dbReference type="RuleBase" id="RU000672"/>
    </source>
</evidence>
<comment type="similarity">
    <text evidence="1 9">Belongs to the copper/topaquinone oxidase family.</text>
</comment>
<feature type="active site" description="Proton acceptor" evidence="7">
    <location>
        <position position="312"/>
    </location>
</feature>
<feature type="chain" id="PRO_5027833479" description="Amine oxidase" evidence="10">
    <location>
        <begin position="20"/>
        <end position="666"/>
    </location>
</feature>
<dbReference type="PANTHER" id="PTHR10638:SF71">
    <property type="entry name" value="AMINE OXIDASE"/>
    <property type="match status" value="1"/>
</dbReference>
<dbReference type="GO" id="GO:0005507">
    <property type="term" value="F:copper ion binding"/>
    <property type="evidence" value="ECO:0007669"/>
    <property type="project" value="InterPro"/>
</dbReference>
<dbReference type="InterPro" id="IPR015800">
    <property type="entry name" value="Cu_amine_oxidase_N2"/>
</dbReference>
<reference evidence="14" key="1">
    <citation type="journal article" date="2015" name="Nat. Genet.">
        <title>The pineapple genome and the evolution of CAM photosynthesis.</title>
        <authorList>
            <person name="Ming R."/>
            <person name="VanBuren R."/>
            <person name="Wai C.M."/>
            <person name="Tang H."/>
            <person name="Schatz M.C."/>
            <person name="Bowers J.E."/>
            <person name="Lyons E."/>
            <person name="Wang M.L."/>
            <person name="Chen J."/>
            <person name="Biggers E."/>
            <person name="Zhang J."/>
            <person name="Huang L."/>
            <person name="Zhang L."/>
            <person name="Miao W."/>
            <person name="Zhang J."/>
            <person name="Ye Z."/>
            <person name="Miao C."/>
            <person name="Lin Z."/>
            <person name="Wang H."/>
            <person name="Zhou H."/>
            <person name="Yim W.C."/>
            <person name="Priest H.D."/>
            <person name="Zheng C."/>
            <person name="Woodhouse M."/>
            <person name="Edger P.P."/>
            <person name="Guyot R."/>
            <person name="Guo H.B."/>
            <person name="Guo H."/>
            <person name="Zheng G."/>
            <person name="Singh R."/>
            <person name="Sharma A."/>
            <person name="Min X."/>
            <person name="Zheng Y."/>
            <person name="Lee H."/>
            <person name="Gurtowski J."/>
            <person name="Sedlazeck F.J."/>
            <person name="Harkess A."/>
            <person name="McKain M.R."/>
            <person name="Liao Z."/>
            <person name="Fang J."/>
            <person name="Liu J."/>
            <person name="Zhang X."/>
            <person name="Zhang Q."/>
            <person name="Hu W."/>
            <person name="Qin Y."/>
            <person name="Wang K."/>
            <person name="Chen L.Y."/>
            <person name="Shirley N."/>
            <person name="Lin Y.R."/>
            <person name="Liu L.Y."/>
            <person name="Hernandez A.G."/>
            <person name="Wright C.L."/>
            <person name="Bulone V."/>
            <person name="Tuskan G.A."/>
            <person name="Heath K."/>
            <person name="Zee F."/>
            <person name="Moore P.H."/>
            <person name="Sunkar R."/>
            <person name="Leebens-Mack J.H."/>
            <person name="Mockler T."/>
            <person name="Bennetzen J.L."/>
            <person name="Freeling M."/>
            <person name="Sankoff D."/>
            <person name="Paterson A.H."/>
            <person name="Zhu X."/>
            <person name="Yang X."/>
            <person name="Smith J.A."/>
            <person name="Cushman J.C."/>
            <person name="Paull R.E."/>
            <person name="Yu Q."/>
        </authorList>
    </citation>
    <scope>NUCLEOTIDE SEQUENCE [LARGE SCALE GENOMIC DNA]</scope>
    <source>
        <strain evidence="14">cv. F153</strain>
    </source>
</reference>
<evidence type="ECO:0000256" key="6">
    <source>
        <dbReference type="ARBA" id="ARBA00023157"/>
    </source>
</evidence>
<feature type="domain" description="Copper amine oxidase N3-terminal" evidence="13">
    <location>
        <begin position="121"/>
        <end position="214"/>
    </location>
</feature>
<dbReference type="FunFam" id="3.10.450.40:FF:000012">
    <property type="entry name" value="Amine oxidase"/>
    <property type="match status" value="1"/>
</dbReference>
<evidence type="ECO:0000256" key="4">
    <source>
        <dbReference type="ARBA" id="ARBA00023002"/>
    </source>
</evidence>
<dbReference type="AlphaFoldDB" id="A0A6P5EBI3"/>
<evidence type="ECO:0000259" key="13">
    <source>
        <dbReference type="Pfam" id="PF02728"/>
    </source>
</evidence>
<feature type="active site" description="Schiff-base intermediate with substrate; via topaquinone" evidence="7">
    <location>
        <position position="400"/>
    </location>
</feature>
<dbReference type="GeneID" id="109704350"/>
<evidence type="ECO:0000313" key="15">
    <source>
        <dbReference type="RefSeq" id="XP_020080694.1"/>
    </source>
</evidence>